<dbReference type="InterPro" id="IPR005149">
    <property type="entry name" value="Tscrpt_reg_PadR_N"/>
</dbReference>
<dbReference type="Proteomes" id="UP000612585">
    <property type="component" value="Unassembled WGS sequence"/>
</dbReference>
<evidence type="ECO:0000259" key="1">
    <source>
        <dbReference type="Pfam" id="PF03551"/>
    </source>
</evidence>
<dbReference type="Gene3D" id="1.10.10.10">
    <property type="entry name" value="Winged helix-like DNA-binding domain superfamily/Winged helix DNA-binding domain"/>
    <property type="match status" value="1"/>
</dbReference>
<dbReference type="PANTHER" id="PTHR33169">
    <property type="entry name" value="PADR-FAMILY TRANSCRIPTIONAL REGULATOR"/>
    <property type="match status" value="1"/>
</dbReference>
<organism evidence="2 3">
    <name type="scientific">Virgisporangium aurantiacum</name>
    <dbReference type="NCBI Taxonomy" id="175570"/>
    <lineage>
        <taxon>Bacteria</taxon>
        <taxon>Bacillati</taxon>
        <taxon>Actinomycetota</taxon>
        <taxon>Actinomycetes</taxon>
        <taxon>Micromonosporales</taxon>
        <taxon>Micromonosporaceae</taxon>
        <taxon>Virgisporangium</taxon>
    </lineage>
</organism>
<dbReference type="EMBL" id="BOPG01000061">
    <property type="protein sequence ID" value="GIJ60891.1"/>
    <property type="molecule type" value="Genomic_DNA"/>
</dbReference>
<dbReference type="SUPFAM" id="SSF46785">
    <property type="entry name" value="Winged helix' DNA-binding domain"/>
    <property type="match status" value="1"/>
</dbReference>
<gene>
    <name evidence="2" type="ORF">Vau01_084070</name>
</gene>
<keyword evidence="3" id="KW-1185">Reference proteome</keyword>
<proteinExistence type="predicted"/>
<feature type="domain" description="Transcription regulator PadR N-terminal" evidence="1">
    <location>
        <begin position="19"/>
        <end position="90"/>
    </location>
</feature>
<accession>A0A8J3ZFZ1</accession>
<dbReference type="InterPro" id="IPR052509">
    <property type="entry name" value="Metal_resp_DNA-bind_regulator"/>
</dbReference>
<dbReference type="PANTHER" id="PTHR33169:SF13">
    <property type="entry name" value="PADR-FAMILY TRANSCRIPTIONAL REGULATOR"/>
    <property type="match status" value="1"/>
</dbReference>
<evidence type="ECO:0000313" key="2">
    <source>
        <dbReference type="EMBL" id="GIJ60891.1"/>
    </source>
</evidence>
<dbReference type="InterPro" id="IPR036390">
    <property type="entry name" value="WH_DNA-bd_sf"/>
</dbReference>
<sequence length="125" mass="13337">MPTIGTLSLMAMQEPTFFILTALAEEPRHGYGVMRAVADLSDGRITLRAGTLYAALDRLAADGLLVVDREEAVDGRLRRYYRLTRHGVGALGAEVERLRTNADLAAARIRTAGNKGTAGPALGTA</sequence>
<protein>
    <submittedName>
        <fullName evidence="2">PadR family transcriptional regulator</fullName>
    </submittedName>
</protein>
<dbReference type="AlphaFoldDB" id="A0A8J3ZFZ1"/>
<evidence type="ECO:0000313" key="3">
    <source>
        <dbReference type="Proteomes" id="UP000612585"/>
    </source>
</evidence>
<name>A0A8J3ZFZ1_9ACTN</name>
<reference evidence="2" key="1">
    <citation type="submission" date="2021-01" db="EMBL/GenBank/DDBJ databases">
        <title>Whole genome shotgun sequence of Virgisporangium aurantiacum NBRC 16421.</title>
        <authorList>
            <person name="Komaki H."/>
            <person name="Tamura T."/>
        </authorList>
    </citation>
    <scope>NUCLEOTIDE SEQUENCE</scope>
    <source>
        <strain evidence="2">NBRC 16421</strain>
    </source>
</reference>
<dbReference type="Pfam" id="PF03551">
    <property type="entry name" value="PadR"/>
    <property type="match status" value="1"/>
</dbReference>
<dbReference type="InterPro" id="IPR036388">
    <property type="entry name" value="WH-like_DNA-bd_sf"/>
</dbReference>
<comment type="caution">
    <text evidence="2">The sequence shown here is derived from an EMBL/GenBank/DDBJ whole genome shotgun (WGS) entry which is preliminary data.</text>
</comment>